<accession>X1TW13</accession>
<proteinExistence type="predicted"/>
<feature type="non-terminal residue" evidence="1">
    <location>
        <position position="1"/>
    </location>
</feature>
<dbReference type="Gene3D" id="3.40.710.10">
    <property type="entry name" value="DD-peptidase/beta-lactamase superfamily"/>
    <property type="match status" value="1"/>
</dbReference>
<name>X1TW13_9ZZZZ</name>
<reference evidence="1" key="1">
    <citation type="journal article" date="2014" name="Front. Microbiol.">
        <title>High frequency of phylogenetically diverse reductive dehalogenase-homologous genes in deep subseafloor sedimentary metagenomes.</title>
        <authorList>
            <person name="Kawai M."/>
            <person name="Futagami T."/>
            <person name="Toyoda A."/>
            <person name="Takaki Y."/>
            <person name="Nishi S."/>
            <person name="Hori S."/>
            <person name="Arai W."/>
            <person name="Tsubouchi T."/>
            <person name="Morono Y."/>
            <person name="Uchiyama I."/>
            <person name="Ito T."/>
            <person name="Fujiyama A."/>
            <person name="Inagaki F."/>
            <person name="Takami H."/>
        </authorList>
    </citation>
    <scope>NUCLEOTIDE SEQUENCE</scope>
    <source>
        <strain evidence="1">Expedition CK06-06</strain>
    </source>
</reference>
<protein>
    <recommendedName>
        <fullName evidence="2">Penicillin-binding protein transpeptidase domain-containing protein</fullName>
    </recommendedName>
</protein>
<dbReference type="EMBL" id="BARW01029441">
    <property type="protein sequence ID" value="GAJ09503.1"/>
    <property type="molecule type" value="Genomic_DNA"/>
</dbReference>
<evidence type="ECO:0000313" key="1">
    <source>
        <dbReference type="EMBL" id="GAJ09503.1"/>
    </source>
</evidence>
<dbReference type="AlphaFoldDB" id="X1TW13"/>
<dbReference type="InterPro" id="IPR012338">
    <property type="entry name" value="Beta-lactam/transpept-like"/>
</dbReference>
<comment type="caution">
    <text evidence="1">The sequence shown here is derived from an EMBL/GenBank/DDBJ whole genome shotgun (WGS) entry which is preliminary data.</text>
</comment>
<evidence type="ECO:0008006" key="2">
    <source>
        <dbReference type="Google" id="ProtNLM"/>
    </source>
</evidence>
<organism evidence="1">
    <name type="scientific">marine sediment metagenome</name>
    <dbReference type="NCBI Taxonomy" id="412755"/>
    <lineage>
        <taxon>unclassified sequences</taxon>
        <taxon>metagenomes</taxon>
        <taxon>ecological metagenomes</taxon>
    </lineage>
</organism>
<gene>
    <name evidence="1" type="ORF">S12H4_47306</name>
</gene>
<sequence length="52" mass="5369">PVENPKLAVAVVVPEGGFGRYGASPIAAKIFEAYDAANDGILTKLGGGKRPW</sequence>